<dbReference type="PANTHER" id="PTHR37298:SF1">
    <property type="entry name" value="UPF0111 PROTEIN YKAA"/>
    <property type="match status" value="1"/>
</dbReference>
<dbReference type="AlphaFoldDB" id="A0A6H0SLM1"/>
<sequence>MFCVGTKSSRSEWCAQKVKFQVFPSALRGIELLRALTATIRGSVESVAEMIGSPTTRSDRLRDLASAEAEASDLLHAVMTHLRTSYVSPLPREDMYALSRFLHETMEHLRGTGELIMTVGSTPLSERSSEQLELISQLAELASDAVQRLNNLDDLEDHWLQMLQFSKRAARTHLVWGDEIANFSKASTIHRHQQVADQLMLAANTLRQFADHLGRVLVKES</sequence>
<evidence type="ECO:0008006" key="3">
    <source>
        <dbReference type="Google" id="ProtNLM"/>
    </source>
</evidence>
<proteinExistence type="predicted"/>
<dbReference type="PANTHER" id="PTHR37298">
    <property type="entry name" value="UPF0111 PROTEIN YKAA"/>
    <property type="match status" value="1"/>
</dbReference>
<dbReference type="EMBL" id="CP032549">
    <property type="protein sequence ID" value="QIV87235.1"/>
    <property type="molecule type" value="Genomic_DNA"/>
</dbReference>
<dbReference type="InterPro" id="IPR052912">
    <property type="entry name" value="UPF0111_domain"/>
</dbReference>
<organism evidence="1 2">
    <name type="scientific">Glutamicibacter mishrai</name>
    <dbReference type="NCBI Taxonomy" id="1775880"/>
    <lineage>
        <taxon>Bacteria</taxon>
        <taxon>Bacillati</taxon>
        <taxon>Actinomycetota</taxon>
        <taxon>Actinomycetes</taxon>
        <taxon>Micrococcales</taxon>
        <taxon>Micrococcaceae</taxon>
        <taxon>Glutamicibacter</taxon>
    </lineage>
</organism>
<dbReference type="Proteomes" id="UP000502331">
    <property type="component" value="Chromosome"/>
</dbReference>
<accession>A0A6H0SLM1</accession>
<name>A0A6H0SLM1_9MICC</name>
<reference evidence="1 2" key="1">
    <citation type="submission" date="2018-09" db="EMBL/GenBank/DDBJ databases">
        <title>Glutamicibacter mishrai S5-52T (LMG 29155T = KCTC 39846T).</title>
        <authorList>
            <person name="Das S.K."/>
        </authorList>
    </citation>
    <scope>NUCLEOTIDE SEQUENCE [LARGE SCALE GENOMIC DNA]</scope>
    <source>
        <strain evidence="1 2">S5-52</strain>
    </source>
</reference>
<evidence type="ECO:0000313" key="2">
    <source>
        <dbReference type="Proteomes" id="UP000502331"/>
    </source>
</evidence>
<dbReference type="InterPro" id="IPR038078">
    <property type="entry name" value="PhoU-like_sf"/>
</dbReference>
<keyword evidence="2" id="KW-1185">Reference proteome</keyword>
<evidence type="ECO:0000313" key="1">
    <source>
        <dbReference type="EMBL" id="QIV87235.1"/>
    </source>
</evidence>
<gene>
    <name evidence="1" type="ORF">D3791_08900</name>
</gene>
<dbReference type="Gene3D" id="1.20.58.220">
    <property type="entry name" value="Phosphate transport system protein phou homolog 2, domain 2"/>
    <property type="match status" value="1"/>
</dbReference>
<protein>
    <recommendedName>
        <fullName evidence="3">Nuclease PIN</fullName>
    </recommendedName>
</protein>